<feature type="binding site" description="covalent" evidence="7">
    <location>
        <position position="162"/>
    </location>
    <ligand>
        <name>heme c</name>
        <dbReference type="ChEBI" id="CHEBI:61717"/>
    </ligand>
</feature>
<reference evidence="9" key="1">
    <citation type="submission" date="2016-07" db="EMBL/GenBank/DDBJ databases">
        <authorList>
            <person name="Florea S."/>
            <person name="Webb J.S."/>
            <person name="Jaromczyk J."/>
            <person name="Schardl C.L."/>
        </authorList>
    </citation>
    <scope>NUCLEOTIDE SEQUENCE [LARGE SCALE GENOMIC DNA]</scope>
    <source>
        <strain evidence="9">1YdBTEX2</strain>
    </source>
</reference>
<dbReference type="GO" id="GO:0020037">
    <property type="term" value="F:heme binding"/>
    <property type="evidence" value="ECO:0007669"/>
    <property type="project" value="InterPro"/>
</dbReference>
<dbReference type="EMBL" id="LT599583">
    <property type="protein sequence ID" value="SBW83482.1"/>
    <property type="molecule type" value="Genomic_DNA"/>
</dbReference>
<gene>
    <name evidence="8" type="ORF">PVE_R1G5602</name>
</gene>
<dbReference type="PROSITE" id="PS51009">
    <property type="entry name" value="CYTCII"/>
    <property type="match status" value="1"/>
</dbReference>
<keyword evidence="1" id="KW-0813">Transport</keyword>
<evidence type="ECO:0000256" key="5">
    <source>
        <dbReference type="ARBA" id="ARBA00023004"/>
    </source>
</evidence>
<protein>
    <submittedName>
        <fullName evidence="8">Cytochrome C</fullName>
    </submittedName>
</protein>
<evidence type="ECO:0000256" key="6">
    <source>
        <dbReference type="PIRSR" id="PIRSR000027-1"/>
    </source>
</evidence>
<keyword evidence="2 7" id="KW-0349">Heme</keyword>
<dbReference type="InterPro" id="IPR010980">
    <property type="entry name" value="Cyt_c/b562"/>
</dbReference>
<evidence type="ECO:0000256" key="4">
    <source>
        <dbReference type="ARBA" id="ARBA00022982"/>
    </source>
</evidence>
<dbReference type="Gene3D" id="1.20.120.10">
    <property type="entry name" value="Cytochrome c/b562"/>
    <property type="match status" value="1"/>
</dbReference>
<dbReference type="GO" id="GO:0005506">
    <property type="term" value="F:iron ion binding"/>
    <property type="evidence" value="ECO:0007669"/>
    <property type="project" value="InterPro"/>
</dbReference>
<feature type="binding site" description="axial binding residue" evidence="6">
    <location>
        <position position="163"/>
    </location>
    <ligand>
        <name>heme c</name>
        <dbReference type="ChEBI" id="CHEBI:61717"/>
    </ligand>
    <ligandPart>
        <name>Fe</name>
        <dbReference type="ChEBI" id="CHEBI:18248"/>
    </ligandPart>
</feature>
<dbReference type="PIRSF" id="PIRSF000027">
    <property type="entry name" value="Cytc_c_prime"/>
    <property type="match status" value="1"/>
</dbReference>
<dbReference type="SUPFAM" id="SSF47175">
    <property type="entry name" value="Cytochromes"/>
    <property type="match status" value="1"/>
</dbReference>
<dbReference type="AlphaFoldDB" id="A0A1D3K5C6"/>
<comment type="PTM">
    <text evidence="7">Binds 1 heme group per subunit.</text>
</comment>
<dbReference type="InterPro" id="IPR002321">
    <property type="entry name" value="Cyt_c_II"/>
</dbReference>
<evidence type="ECO:0000256" key="1">
    <source>
        <dbReference type="ARBA" id="ARBA00022448"/>
    </source>
</evidence>
<evidence type="ECO:0000313" key="8">
    <source>
        <dbReference type="EMBL" id="SBW83482.1"/>
    </source>
</evidence>
<dbReference type="GO" id="GO:0009055">
    <property type="term" value="F:electron transfer activity"/>
    <property type="evidence" value="ECO:0007669"/>
    <property type="project" value="InterPro"/>
</dbReference>
<keyword evidence="3 6" id="KW-0479">Metal-binding</keyword>
<evidence type="ECO:0000313" key="9">
    <source>
        <dbReference type="Proteomes" id="UP000245431"/>
    </source>
</evidence>
<dbReference type="GO" id="GO:0042597">
    <property type="term" value="C:periplasmic space"/>
    <property type="evidence" value="ECO:0007669"/>
    <property type="project" value="InterPro"/>
</dbReference>
<dbReference type="InterPro" id="IPR012127">
    <property type="entry name" value="Cyt_c_prime"/>
</dbReference>
<dbReference type="Proteomes" id="UP000245431">
    <property type="component" value="Chromosome PVE_r1"/>
</dbReference>
<feature type="binding site" description="covalent" evidence="7">
    <location>
        <position position="159"/>
    </location>
    <ligand>
        <name>heme c</name>
        <dbReference type="ChEBI" id="CHEBI:61717"/>
    </ligand>
</feature>
<evidence type="ECO:0000256" key="2">
    <source>
        <dbReference type="ARBA" id="ARBA00022617"/>
    </source>
</evidence>
<evidence type="ECO:0000256" key="3">
    <source>
        <dbReference type="ARBA" id="ARBA00022723"/>
    </source>
</evidence>
<organism evidence="8 9">
    <name type="scientific">Pseudomonas veronii 1YdBTEX2</name>
    <dbReference type="NCBI Taxonomy" id="1295141"/>
    <lineage>
        <taxon>Bacteria</taxon>
        <taxon>Pseudomonadati</taxon>
        <taxon>Pseudomonadota</taxon>
        <taxon>Gammaproteobacteria</taxon>
        <taxon>Pseudomonadales</taxon>
        <taxon>Pseudomonadaceae</taxon>
        <taxon>Pseudomonas</taxon>
    </lineage>
</organism>
<name>A0A1D3K5C6_PSEVE</name>
<proteinExistence type="predicted"/>
<sequence>MVFAGGARILAAVSRDLEATMTFKKLTVVLLACLALSACGGVDPNSPLGQRKAIFKQMLKTGEDLGGMLRGRIPFDGAKFAEGAVKLDALSHEPWKHFPSVREEDHTSAKDDVWQKQAQFQQMARDLEAATGELVIASQVQPYKASNLSPAVQKVEDACSACHKQFRDH</sequence>
<keyword evidence="5 6" id="KW-0408">Iron</keyword>
<dbReference type="GO" id="GO:0022900">
    <property type="term" value="P:electron transport chain"/>
    <property type="evidence" value="ECO:0007669"/>
    <property type="project" value="InterPro"/>
</dbReference>
<dbReference type="Pfam" id="PF01322">
    <property type="entry name" value="Cytochrom_C_2"/>
    <property type="match status" value="1"/>
</dbReference>
<evidence type="ECO:0000256" key="7">
    <source>
        <dbReference type="PIRSR" id="PIRSR000027-2"/>
    </source>
</evidence>
<keyword evidence="4" id="KW-0249">Electron transport</keyword>
<accession>A0A1D3K5C6</accession>